<organism evidence="1">
    <name type="scientific">Anguilla anguilla</name>
    <name type="common">European freshwater eel</name>
    <name type="synonym">Muraena anguilla</name>
    <dbReference type="NCBI Taxonomy" id="7936"/>
    <lineage>
        <taxon>Eukaryota</taxon>
        <taxon>Metazoa</taxon>
        <taxon>Chordata</taxon>
        <taxon>Craniata</taxon>
        <taxon>Vertebrata</taxon>
        <taxon>Euteleostomi</taxon>
        <taxon>Actinopterygii</taxon>
        <taxon>Neopterygii</taxon>
        <taxon>Teleostei</taxon>
        <taxon>Anguilliformes</taxon>
        <taxon>Anguillidae</taxon>
        <taxon>Anguilla</taxon>
    </lineage>
</organism>
<sequence length="37" mass="4420">MYMYFAKGSEKQSHTKYEQHNLQRIPLEGDFILITSD</sequence>
<dbReference type="EMBL" id="GBXM01036298">
    <property type="protein sequence ID" value="JAH72279.1"/>
    <property type="molecule type" value="Transcribed_RNA"/>
</dbReference>
<dbReference type="AlphaFoldDB" id="A0A0E9V2E6"/>
<protein>
    <submittedName>
        <fullName evidence="1">Uncharacterized protein</fullName>
    </submittedName>
</protein>
<accession>A0A0E9V2E6</accession>
<proteinExistence type="predicted"/>
<name>A0A0E9V2E6_ANGAN</name>
<reference evidence="1" key="2">
    <citation type="journal article" date="2015" name="Fish Shellfish Immunol.">
        <title>Early steps in the European eel (Anguilla anguilla)-Vibrio vulnificus interaction in the gills: Role of the RtxA13 toxin.</title>
        <authorList>
            <person name="Callol A."/>
            <person name="Pajuelo D."/>
            <person name="Ebbesson L."/>
            <person name="Teles M."/>
            <person name="MacKenzie S."/>
            <person name="Amaro C."/>
        </authorList>
    </citation>
    <scope>NUCLEOTIDE SEQUENCE</scope>
</reference>
<evidence type="ECO:0000313" key="1">
    <source>
        <dbReference type="EMBL" id="JAH72279.1"/>
    </source>
</evidence>
<reference evidence="1" key="1">
    <citation type="submission" date="2014-11" db="EMBL/GenBank/DDBJ databases">
        <authorList>
            <person name="Amaro Gonzalez C."/>
        </authorList>
    </citation>
    <scope>NUCLEOTIDE SEQUENCE</scope>
</reference>